<dbReference type="PANTHER" id="PTHR45640">
    <property type="entry name" value="HEAT SHOCK PROTEIN HSP-12.2-RELATED"/>
    <property type="match status" value="1"/>
</dbReference>
<dbReference type="Proteomes" id="UP001317532">
    <property type="component" value="Chromosome"/>
</dbReference>
<evidence type="ECO:0000259" key="3">
    <source>
        <dbReference type="PROSITE" id="PS01031"/>
    </source>
</evidence>
<accession>A0AAN1Y027</accession>
<evidence type="ECO:0000256" key="1">
    <source>
        <dbReference type="PROSITE-ProRule" id="PRU00285"/>
    </source>
</evidence>
<dbReference type="AlphaFoldDB" id="A0AAN1Y027"/>
<evidence type="ECO:0000313" key="4">
    <source>
        <dbReference type="EMBL" id="BDE07688.1"/>
    </source>
</evidence>
<dbReference type="InterPro" id="IPR001436">
    <property type="entry name" value="Alpha-crystallin/sHSP_animal"/>
</dbReference>
<gene>
    <name evidence="4" type="ORF">WPS_29640</name>
</gene>
<dbReference type="PANTHER" id="PTHR45640:SF26">
    <property type="entry name" value="RE23625P"/>
    <property type="match status" value="1"/>
</dbReference>
<dbReference type="SUPFAM" id="SSF49764">
    <property type="entry name" value="HSP20-like chaperones"/>
    <property type="match status" value="1"/>
</dbReference>
<dbReference type="Gene3D" id="2.60.40.790">
    <property type="match status" value="1"/>
</dbReference>
<name>A0AAN1Y027_UNVUL</name>
<dbReference type="Pfam" id="PF00011">
    <property type="entry name" value="HSP20"/>
    <property type="match status" value="1"/>
</dbReference>
<evidence type="ECO:0000313" key="5">
    <source>
        <dbReference type="Proteomes" id="UP001317532"/>
    </source>
</evidence>
<protein>
    <recommendedName>
        <fullName evidence="3">SHSP domain-containing protein</fullName>
    </recommendedName>
</protein>
<dbReference type="InterPro" id="IPR008978">
    <property type="entry name" value="HSP20-like_chaperone"/>
</dbReference>
<dbReference type="PROSITE" id="PS01031">
    <property type="entry name" value="SHSP"/>
    <property type="match status" value="1"/>
</dbReference>
<reference evidence="4 5" key="1">
    <citation type="journal article" date="2022" name="ISME Commun">
        <title>Vulcanimicrobium alpinus gen. nov. sp. nov., the first cultivated representative of the candidate phylum 'Eremiobacterota', is a metabolically versatile aerobic anoxygenic phototroph.</title>
        <authorList>
            <person name="Yabe S."/>
            <person name="Muto K."/>
            <person name="Abe K."/>
            <person name="Yokota A."/>
            <person name="Staudigel H."/>
            <person name="Tebo B.M."/>
        </authorList>
    </citation>
    <scope>NUCLEOTIDE SEQUENCE [LARGE SCALE GENOMIC DNA]</scope>
    <source>
        <strain evidence="4 5">WC8-2</strain>
    </source>
</reference>
<organism evidence="4 5">
    <name type="scientific">Vulcanimicrobium alpinum</name>
    <dbReference type="NCBI Taxonomy" id="3016050"/>
    <lineage>
        <taxon>Bacteria</taxon>
        <taxon>Bacillati</taxon>
        <taxon>Vulcanimicrobiota</taxon>
        <taxon>Vulcanimicrobiia</taxon>
        <taxon>Vulcanimicrobiales</taxon>
        <taxon>Vulcanimicrobiaceae</taxon>
        <taxon>Vulcanimicrobium</taxon>
    </lineage>
</organism>
<dbReference type="InterPro" id="IPR002068">
    <property type="entry name" value="A-crystallin/Hsp20_dom"/>
</dbReference>
<proteinExistence type="inferred from homology"/>
<dbReference type="KEGG" id="vab:WPS_29640"/>
<comment type="similarity">
    <text evidence="1 2">Belongs to the small heat shock protein (HSP20) family.</text>
</comment>
<sequence length="147" mass="16123">MADLPVSGQRRRTFGGFSHTMADLMTRNGGNRSFVTDFLAGFDPVRGFFGGSAQYGLGIDVQKSESGWTVELPVPGYKPDQIDVSVEDRVLTVTGKSERRSFQRSILLPEEVDAESIEAKVEHGLLTLGLHLHPKAQPRKIAVQVVN</sequence>
<feature type="domain" description="SHSP" evidence="3">
    <location>
        <begin position="50"/>
        <end position="147"/>
    </location>
</feature>
<dbReference type="EMBL" id="AP025523">
    <property type="protein sequence ID" value="BDE07688.1"/>
    <property type="molecule type" value="Genomic_DNA"/>
</dbReference>
<dbReference type="CDD" id="cd06464">
    <property type="entry name" value="ACD_sHsps-like"/>
    <property type="match status" value="1"/>
</dbReference>
<keyword evidence="5" id="KW-1185">Reference proteome</keyword>
<evidence type="ECO:0000256" key="2">
    <source>
        <dbReference type="RuleBase" id="RU003616"/>
    </source>
</evidence>